<accession>A0A942UNF8</accession>
<dbReference type="GO" id="GO:0005524">
    <property type="term" value="F:ATP binding"/>
    <property type="evidence" value="ECO:0007669"/>
    <property type="project" value="InterPro"/>
</dbReference>
<gene>
    <name evidence="4" type="primary">ligD</name>
    <name evidence="4" type="ORF">KHA91_04940</name>
</gene>
<keyword evidence="4" id="KW-0436">Ligase</keyword>
<dbReference type="Gene3D" id="3.90.920.10">
    <property type="entry name" value="DNA primase, PRIM domain"/>
    <property type="match status" value="1"/>
</dbReference>
<proteinExistence type="inferred from homology"/>
<dbReference type="NCBIfam" id="TIGR02776">
    <property type="entry name" value="NHEJ_ligase_prk"/>
    <property type="match status" value="1"/>
</dbReference>
<dbReference type="CDD" id="cd07906">
    <property type="entry name" value="Adenylation_DNA_ligase_LigD_LigC"/>
    <property type="match status" value="1"/>
</dbReference>
<dbReference type="NCBIfam" id="TIGR02778">
    <property type="entry name" value="ligD_pol"/>
    <property type="match status" value="1"/>
</dbReference>
<dbReference type="GO" id="GO:0006310">
    <property type="term" value="P:DNA recombination"/>
    <property type="evidence" value="ECO:0007669"/>
    <property type="project" value="InterPro"/>
</dbReference>
<evidence type="ECO:0000313" key="4">
    <source>
        <dbReference type="EMBL" id="MBS4222101.1"/>
    </source>
</evidence>
<dbReference type="InterPro" id="IPR052171">
    <property type="entry name" value="NHEJ_LigD"/>
</dbReference>
<dbReference type="RefSeq" id="WP_213097071.1">
    <property type="nucleotide sequence ID" value="NZ_JAGYPN010000001.1"/>
</dbReference>
<dbReference type="InterPro" id="IPR012310">
    <property type="entry name" value="DNA_ligase_ATP-dep_cent"/>
</dbReference>
<dbReference type="PROSITE" id="PS00697">
    <property type="entry name" value="DNA_LIGASE_A1"/>
    <property type="match status" value="1"/>
</dbReference>
<evidence type="ECO:0000313" key="5">
    <source>
        <dbReference type="Proteomes" id="UP000676456"/>
    </source>
</evidence>
<organism evidence="4 5">
    <name type="scientific">Lederbergia citrea</name>
    <dbReference type="NCBI Taxonomy" id="2833581"/>
    <lineage>
        <taxon>Bacteria</taxon>
        <taxon>Bacillati</taxon>
        <taxon>Bacillota</taxon>
        <taxon>Bacilli</taxon>
        <taxon>Bacillales</taxon>
        <taxon>Bacillaceae</taxon>
        <taxon>Lederbergia</taxon>
    </lineage>
</organism>
<comment type="similarity">
    <text evidence="1">In the C-terminal section; belongs to the ATP-dependent DNA ligase family.</text>
</comment>
<keyword evidence="5" id="KW-1185">Reference proteome</keyword>
<dbReference type="InterPro" id="IPR014143">
    <property type="entry name" value="NHEJ_ligase_prk"/>
</dbReference>
<comment type="similarity">
    <text evidence="2">In the N-terminal section; belongs to the LigD polymerase family.</text>
</comment>
<dbReference type="GO" id="GO:0003910">
    <property type="term" value="F:DNA ligase (ATP) activity"/>
    <property type="evidence" value="ECO:0007669"/>
    <property type="project" value="UniProtKB-EC"/>
</dbReference>
<dbReference type="PANTHER" id="PTHR42705">
    <property type="entry name" value="BIFUNCTIONAL NON-HOMOLOGOUS END JOINING PROTEIN LIGD"/>
    <property type="match status" value="1"/>
</dbReference>
<dbReference type="SUPFAM" id="SSF56091">
    <property type="entry name" value="DNA ligase/mRNA capping enzyme, catalytic domain"/>
    <property type="match status" value="1"/>
</dbReference>
<dbReference type="EC" id="6.5.1.1" evidence="4"/>
<name>A0A942UNF8_9BACI</name>
<dbReference type="Pfam" id="PF21686">
    <property type="entry name" value="LigD_Prim-Pol"/>
    <property type="match status" value="1"/>
</dbReference>
<feature type="domain" description="ATP-dependent DNA ligase family profile" evidence="3">
    <location>
        <begin position="115"/>
        <end position="241"/>
    </location>
</feature>
<evidence type="ECO:0000256" key="2">
    <source>
        <dbReference type="ARBA" id="ARBA00049990"/>
    </source>
</evidence>
<protein>
    <submittedName>
        <fullName evidence="4">DNA ligase D</fullName>
        <ecNumber evidence="4">6.5.1.1</ecNumber>
    </submittedName>
</protein>
<comment type="caution">
    <text evidence="4">The sequence shown here is derived from an EMBL/GenBank/DDBJ whole genome shotgun (WGS) entry which is preliminary data.</text>
</comment>
<dbReference type="GO" id="GO:0006281">
    <property type="term" value="P:DNA repair"/>
    <property type="evidence" value="ECO:0007669"/>
    <property type="project" value="InterPro"/>
</dbReference>
<dbReference type="InterPro" id="IPR014145">
    <property type="entry name" value="LigD_pol_dom"/>
</dbReference>
<sequence>MKPMLPTLAFKPPAQGEWLYEIKYDGFRGILVWTKDECFLWSRNGKDLLPQFPEIKSFLLQYQEAVSDSLPLILDGELCILENEWKANFEQIQIRGRLRSKDKIEMAAADRPCTYLAFDLLSVADKSTSSLPYLKRKEELLTIFTRFDSLVCPFKIASHFKSYKKIKEIVKDHDSEGIVAKLANGVWEEGKRTSAWIKIKNWKTVSCFLTAFDDNNGFFHVGVWKSKKVVSLGLFVNGLNSETKNALRESIIRNFNERKDSLIQIQPGICLDLHYLEWKGEQLREPYFKNLRLDLDHEQCTYEHFLASEAAFPEEVVITHPEKKLWHKNSITKLDYLRYLKKSSAFLLPFLKDRLLTVIRAPHGEFGEAFYQKSIPESAPSFVQSHMYESNEMIVCNDLKSLIWLGNQLAIEFHIPFQTIKSQFVSEIVLDLDPPSREYFSLARKAALILKDVLDQLKLTSFVKLSGNKGMQIYIPLPDNRYTWEDTRHFTEFIAKFLITYDPQSYTIERLKRNRAKKLYIDFIQHAEGKTIIAPYSVRNNSDNLVAAPLFWHEVNDHLIPDDFTMETVLKRIEVFSDPFSLFFHSKKTQPFHQVLQMIKEGESN</sequence>
<dbReference type="PROSITE" id="PS00333">
    <property type="entry name" value="DNA_LIGASE_A2"/>
    <property type="match status" value="1"/>
</dbReference>
<dbReference type="Gene3D" id="3.30.470.30">
    <property type="entry name" value="DNA ligase/mRNA capping enzyme"/>
    <property type="match status" value="1"/>
</dbReference>
<dbReference type="PANTHER" id="PTHR42705:SF2">
    <property type="entry name" value="BIFUNCTIONAL NON-HOMOLOGOUS END JOINING PROTEIN LIGD"/>
    <property type="match status" value="1"/>
</dbReference>
<dbReference type="Pfam" id="PF01068">
    <property type="entry name" value="DNA_ligase_A_M"/>
    <property type="match status" value="1"/>
</dbReference>
<evidence type="ECO:0000259" key="3">
    <source>
        <dbReference type="PROSITE" id="PS50160"/>
    </source>
</evidence>
<dbReference type="PROSITE" id="PS50160">
    <property type="entry name" value="DNA_LIGASE_A3"/>
    <property type="match status" value="1"/>
</dbReference>
<dbReference type="EMBL" id="JAGYPN010000001">
    <property type="protein sequence ID" value="MBS4222101.1"/>
    <property type="molecule type" value="Genomic_DNA"/>
</dbReference>
<dbReference type="Proteomes" id="UP000676456">
    <property type="component" value="Unassembled WGS sequence"/>
</dbReference>
<dbReference type="InterPro" id="IPR016059">
    <property type="entry name" value="DNA_ligase_ATP-dep_CS"/>
</dbReference>
<reference evidence="4 5" key="1">
    <citation type="submission" date="2021-05" db="EMBL/GenBank/DDBJ databases">
        <title>Novel Bacillus species.</title>
        <authorList>
            <person name="Liu G."/>
        </authorList>
    </citation>
    <scope>NUCLEOTIDE SEQUENCE [LARGE SCALE GENOMIC DNA]</scope>
    <source>
        <strain evidence="4 5">FJAT-49682</strain>
    </source>
</reference>
<dbReference type="AlphaFoldDB" id="A0A942UNF8"/>
<evidence type="ECO:0000256" key="1">
    <source>
        <dbReference type="ARBA" id="ARBA00049981"/>
    </source>
</evidence>